<gene>
    <name evidence="4" type="ORF">GPEL0_01r3363</name>
</gene>
<proteinExistence type="inferred from homology"/>
<dbReference type="Pfam" id="PF02550">
    <property type="entry name" value="AcetylCoA_hydro"/>
    <property type="match status" value="1"/>
</dbReference>
<dbReference type="SUPFAM" id="SSF100950">
    <property type="entry name" value="NagB/RpiA/CoA transferase-like"/>
    <property type="match status" value="2"/>
</dbReference>
<dbReference type="Pfam" id="PF13336">
    <property type="entry name" value="AcetylCoA_hyd_C"/>
    <property type="match status" value="1"/>
</dbReference>
<comment type="caution">
    <text evidence="4">The sequence shown here is derived from an EMBL/GenBank/DDBJ whole genome shotgun (WGS) entry which is preliminary data.</text>
</comment>
<feature type="domain" description="Acetyl-CoA hydrolase/transferase N-terminal" evidence="2">
    <location>
        <begin position="16"/>
        <end position="231"/>
    </location>
</feature>
<organism evidence="4 5">
    <name type="scientific">Geoanaerobacter pelophilus</name>
    <dbReference type="NCBI Taxonomy" id="60036"/>
    <lineage>
        <taxon>Bacteria</taxon>
        <taxon>Pseudomonadati</taxon>
        <taxon>Thermodesulfobacteriota</taxon>
        <taxon>Desulfuromonadia</taxon>
        <taxon>Geobacterales</taxon>
        <taxon>Geobacteraceae</taxon>
        <taxon>Geoanaerobacter</taxon>
    </lineage>
</organism>
<dbReference type="Proteomes" id="UP000194153">
    <property type="component" value="Unassembled WGS sequence"/>
</dbReference>
<dbReference type="InterPro" id="IPR037171">
    <property type="entry name" value="NagB/RpiA_transferase-like"/>
</dbReference>
<protein>
    <submittedName>
        <fullName evidence="4">Acetyl-CoA hydrolase</fullName>
    </submittedName>
</protein>
<dbReference type="InterPro" id="IPR003702">
    <property type="entry name" value="ActCoA_hydro_N"/>
</dbReference>
<dbReference type="Gene3D" id="3.30.750.70">
    <property type="entry name" value="4-hydroxybutyrate coenzyme like domains"/>
    <property type="match status" value="1"/>
</dbReference>
<evidence type="ECO:0000259" key="3">
    <source>
        <dbReference type="Pfam" id="PF13336"/>
    </source>
</evidence>
<keyword evidence="5" id="KW-1185">Reference proteome</keyword>
<reference evidence="5" key="1">
    <citation type="submission" date="2017-05" db="EMBL/GenBank/DDBJ databases">
        <title>Draft genome sequence of Geobacter pelophilus, a iron(III)-reducing bacteria.</title>
        <authorList>
            <person name="Aoyagi T."/>
            <person name="Koike H."/>
            <person name="Morita T."/>
            <person name="Sato Y."/>
            <person name="Habe H."/>
            <person name="Hori T."/>
        </authorList>
    </citation>
    <scope>NUCLEOTIDE SEQUENCE [LARGE SCALE GENOMIC DNA]</scope>
    <source>
        <strain evidence="5">Drf2</strain>
    </source>
</reference>
<dbReference type="GO" id="GO:0016787">
    <property type="term" value="F:hydrolase activity"/>
    <property type="evidence" value="ECO:0007669"/>
    <property type="project" value="UniProtKB-KW"/>
</dbReference>
<evidence type="ECO:0000313" key="5">
    <source>
        <dbReference type="Proteomes" id="UP000194153"/>
    </source>
</evidence>
<name>A0ABQ0MK88_9BACT</name>
<dbReference type="InterPro" id="IPR026888">
    <property type="entry name" value="AcetylCoA_hyd_C"/>
</dbReference>
<comment type="similarity">
    <text evidence="1">Belongs to the acetyl-CoA hydrolase/transferase family.</text>
</comment>
<dbReference type="Gene3D" id="3.40.1080.10">
    <property type="entry name" value="Glutaconate Coenzyme A-transferase"/>
    <property type="match status" value="1"/>
</dbReference>
<feature type="domain" description="Acetyl-CoA hydrolase/transferase C-terminal" evidence="3">
    <location>
        <begin position="333"/>
        <end position="483"/>
    </location>
</feature>
<dbReference type="PANTHER" id="PTHR43609:SF1">
    <property type="entry name" value="ACETYL-COA HYDROLASE"/>
    <property type="match status" value="1"/>
</dbReference>
<dbReference type="PANTHER" id="PTHR43609">
    <property type="entry name" value="ACETYL-COA HYDROLASE"/>
    <property type="match status" value="1"/>
</dbReference>
<dbReference type="EMBL" id="BDQG01000001">
    <property type="protein sequence ID" value="GAW67505.1"/>
    <property type="molecule type" value="Genomic_DNA"/>
</dbReference>
<keyword evidence="4" id="KW-0378">Hydrolase</keyword>
<evidence type="ECO:0000259" key="2">
    <source>
        <dbReference type="Pfam" id="PF02550"/>
    </source>
</evidence>
<evidence type="ECO:0000313" key="4">
    <source>
        <dbReference type="EMBL" id="GAW67505.1"/>
    </source>
</evidence>
<accession>A0ABQ0MK88</accession>
<sequence>MMSNYGTLQDRVRCKSLLNKVMSPEQTVGFFKDGMNLGWSGFTPAGYPKAVPIALADHVEKNGLQGKLRFNLFIGASVGAETEDRWATLDMIDRRWPYQTGKNIAAGINAGRIRMGDKHLSLFAQDLGYGFYTKDTPSGKLDLAIIEVSAVTEDGGLVLTSSCGVVPEILMICDKIILEVNTGQPSFEGMHDVVVCNHPPKRQILGITSAGERIGSTYVPCDPSKVIAVVESKHRDKGRAFSEQDDTSEAIANNIIDFFTHEVKAGRLPKNLLPLQSGVGSIANAVIGGLAKGPFQNLTVYTEVLQDTMLDLFDSGKLDMASSCSLSLSETPGFPRFFDNMEKYFDKIVLRPLSISNAPEPIRRLGCIAMNTPVEIDIYAHANSTLVGGTRMINGLGGSGDFLRNGFLKIMHTPSSRPSKIDPNGISCVVPHCSHIDHTEHDLDCVVTEQGLADLRGMAPKERARRIIEKCAHPDYKPILTEYLDIAEKQCLAKGVGHEPQLWDRAFKMHLNLAANGTMKIKNWDMKVDLCDAAAERPVRQPSIGDSAAV</sequence>
<dbReference type="Gene3D" id="3.40.1080.20">
    <property type="entry name" value="Acetyl-CoA hydrolase/transferase C-terminal domain"/>
    <property type="match status" value="1"/>
</dbReference>
<evidence type="ECO:0000256" key="1">
    <source>
        <dbReference type="ARBA" id="ARBA00009632"/>
    </source>
</evidence>
<dbReference type="InterPro" id="IPR046433">
    <property type="entry name" value="ActCoA_hydro"/>
</dbReference>
<dbReference type="InterPro" id="IPR038460">
    <property type="entry name" value="AcetylCoA_hyd_C_sf"/>
</dbReference>